<reference evidence="2" key="1">
    <citation type="journal article" date="2007" name="Nature">
        <title>The grapevine genome sequence suggests ancestral hexaploidization in major angiosperm phyla.</title>
        <authorList>
            <consortium name="The French-Italian Public Consortium for Grapevine Genome Characterization."/>
            <person name="Jaillon O."/>
            <person name="Aury J.-M."/>
            <person name="Noel B."/>
            <person name="Policriti A."/>
            <person name="Clepet C."/>
            <person name="Casagrande A."/>
            <person name="Choisne N."/>
            <person name="Aubourg S."/>
            <person name="Vitulo N."/>
            <person name="Jubin C."/>
            <person name="Vezzi A."/>
            <person name="Legeai F."/>
            <person name="Hugueney P."/>
            <person name="Dasilva C."/>
            <person name="Horner D."/>
            <person name="Mica E."/>
            <person name="Jublot D."/>
            <person name="Poulain J."/>
            <person name="Bruyere C."/>
            <person name="Billault A."/>
            <person name="Segurens B."/>
            <person name="Gouyvenoux M."/>
            <person name="Ugarte E."/>
            <person name="Cattonaro F."/>
            <person name="Anthouard V."/>
            <person name="Vico V."/>
            <person name="Del Fabbro C."/>
            <person name="Alaux M."/>
            <person name="Di Gaspero G."/>
            <person name="Dumas V."/>
            <person name="Felice N."/>
            <person name="Paillard S."/>
            <person name="Juman I."/>
            <person name="Moroldo M."/>
            <person name="Scalabrin S."/>
            <person name="Canaguier A."/>
            <person name="Le Clainche I."/>
            <person name="Malacrida G."/>
            <person name="Durand E."/>
            <person name="Pesole G."/>
            <person name="Laucou V."/>
            <person name="Chatelet P."/>
            <person name="Merdinoglu D."/>
            <person name="Delledonne M."/>
            <person name="Pezzotti M."/>
            <person name="Lecharny A."/>
            <person name="Scarpelli C."/>
            <person name="Artiguenave F."/>
            <person name="Pe M.E."/>
            <person name="Valle G."/>
            <person name="Morgante M."/>
            <person name="Caboche M."/>
            <person name="Adam-Blondon A.-F."/>
            <person name="Weissenbach J."/>
            <person name="Quetier F."/>
            <person name="Wincker P."/>
        </authorList>
    </citation>
    <scope>NUCLEOTIDE SEQUENCE [LARGE SCALE GENOMIC DNA]</scope>
    <source>
        <strain evidence="2">cv. Pinot noir / PN40024</strain>
    </source>
</reference>
<dbReference type="Proteomes" id="UP000009183">
    <property type="component" value="Chromosome 16"/>
</dbReference>
<dbReference type="HOGENOM" id="CLU_2324957_0_0_1"/>
<keyword evidence="2" id="KW-1185">Reference proteome</keyword>
<dbReference type="Gene3D" id="3.40.50.720">
    <property type="entry name" value="NAD(P)-binding Rossmann-like Domain"/>
    <property type="match status" value="1"/>
</dbReference>
<gene>
    <name evidence="1" type="ordered locus">VIT_16s0039g02350</name>
</gene>
<dbReference type="AlphaFoldDB" id="D7T7S7"/>
<evidence type="ECO:0000313" key="2">
    <source>
        <dbReference type="Proteomes" id="UP000009183"/>
    </source>
</evidence>
<sequence length="99" mass="11648">MLTFTCMSILKGKYLNYHVPTEFNDIGRNLKVVSFSSKKLTDLGFQFKYGDMQKGAIETCREKELIPLFSEKEKHACQWRELEEEINGLSILISIYFWK</sequence>
<accession>D7T7S7</accession>
<dbReference type="PaxDb" id="29760-VIT_16s0039g02350.t01"/>
<evidence type="ECO:0000313" key="1">
    <source>
        <dbReference type="EMBL" id="CBI26548.3"/>
    </source>
</evidence>
<name>D7T7S7_VITVI</name>
<protein>
    <submittedName>
        <fullName evidence="1">Uncharacterized protein</fullName>
    </submittedName>
</protein>
<dbReference type="InParanoid" id="D7T7S7"/>
<proteinExistence type="predicted"/>
<dbReference type="STRING" id="29760.D7T7S7"/>
<dbReference type="EMBL" id="FN595750">
    <property type="protein sequence ID" value="CBI26548.3"/>
    <property type="molecule type" value="Genomic_DNA"/>
</dbReference>
<dbReference type="eggNOG" id="KOG1502">
    <property type="taxonomic scope" value="Eukaryota"/>
</dbReference>
<organism evidence="1 2">
    <name type="scientific">Vitis vinifera</name>
    <name type="common">Grape</name>
    <dbReference type="NCBI Taxonomy" id="29760"/>
    <lineage>
        <taxon>Eukaryota</taxon>
        <taxon>Viridiplantae</taxon>
        <taxon>Streptophyta</taxon>
        <taxon>Embryophyta</taxon>
        <taxon>Tracheophyta</taxon>
        <taxon>Spermatophyta</taxon>
        <taxon>Magnoliopsida</taxon>
        <taxon>eudicotyledons</taxon>
        <taxon>Gunneridae</taxon>
        <taxon>Pentapetalae</taxon>
        <taxon>rosids</taxon>
        <taxon>Vitales</taxon>
        <taxon>Vitaceae</taxon>
        <taxon>Viteae</taxon>
        <taxon>Vitis</taxon>
    </lineage>
</organism>